<accession>A0ACC2TJR0</accession>
<reference evidence="1" key="1">
    <citation type="submission" date="2022-04" db="EMBL/GenBank/DDBJ databases">
        <title>Genome of the entomopathogenic fungus Entomophthora muscae.</title>
        <authorList>
            <person name="Elya C."/>
            <person name="Lovett B.R."/>
            <person name="Lee E."/>
            <person name="Macias A.M."/>
            <person name="Hajek A.E."/>
            <person name="De Bivort B.L."/>
            <person name="Kasson M.T."/>
            <person name="De Fine Licht H.H."/>
            <person name="Stajich J.E."/>
        </authorList>
    </citation>
    <scope>NUCLEOTIDE SEQUENCE</scope>
    <source>
        <strain evidence="1">Berkeley</strain>
    </source>
</reference>
<evidence type="ECO:0000313" key="1">
    <source>
        <dbReference type="EMBL" id="KAJ9074965.1"/>
    </source>
</evidence>
<sequence length="128" mass="14102">WALFTLLTTHLFPDTSGLVAQGWFPEKLDEIQATTVIQQINLDNAAQMASASVETSTCVAASPTTLEKILHQLWAQQPPIESETEFTGEIHVLNSGMTLSGINSNYKPTFKQVFDPKTCIIAVFLSIY</sequence>
<name>A0ACC2TJR0_9FUNG</name>
<dbReference type="Proteomes" id="UP001165960">
    <property type="component" value="Unassembled WGS sequence"/>
</dbReference>
<protein>
    <submittedName>
        <fullName evidence="1">Uncharacterized protein</fullName>
    </submittedName>
</protein>
<proteinExistence type="predicted"/>
<gene>
    <name evidence="1" type="ORF">DSO57_1001439</name>
</gene>
<comment type="caution">
    <text evidence="1">The sequence shown here is derived from an EMBL/GenBank/DDBJ whole genome shotgun (WGS) entry which is preliminary data.</text>
</comment>
<keyword evidence="2" id="KW-1185">Reference proteome</keyword>
<feature type="non-terminal residue" evidence="1">
    <location>
        <position position="1"/>
    </location>
</feature>
<evidence type="ECO:0000313" key="2">
    <source>
        <dbReference type="Proteomes" id="UP001165960"/>
    </source>
</evidence>
<organism evidence="1 2">
    <name type="scientific">Entomophthora muscae</name>
    <dbReference type="NCBI Taxonomy" id="34485"/>
    <lineage>
        <taxon>Eukaryota</taxon>
        <taxon>Fungi</taxon>
        <taxon>Fungi incertae sedis</taxon>
        <taxon>Zoopagomycota</taxon>
        <taxon>Entomophthoromycotina</taxon>
        <taxon>Entomophthoromycetes</taxon>
        <taxon>Entomophthorales</taxon>
        <taxon>Entomophthoraceae</taxon>
        <taxon>Entomophthora</taxon>
    </lineage>
</organism>
<dbReference type="EMBL" id="QTSX02002843">
    <property type="protein sequence ID" value="KAJ9074965.1"/>
    <property type="molecule type" value="Genomic_DNA"/>
</dbReference>